<protein>
    <submittedName>
        <fullName evidence="8">Site-specific integrase</fullName>
    </submittedName>
</protein>
<feature type="domain" description="Core-binding (CB)" evidence="7">
    <location>
        <begin position="58"/>
        <end position="140"/>
    </location>
</feature>
<dbReference type="CDD" id="cd01189">
    <property type="entry name" value="INT_ICEBs1_C_like"/>
    <property type="match status" value="1"/>
</dbReference>
<dbReference type="PROSITE" id="PS51898">
    <property type="entry name" value="TYR_RECOMBINASE"/>
    <property type="match status" value="1"/>
</dbReference>
<dbReference type="InterPro" id="IPR004107">
    <property type="entry name" value="Integrase_SAM-like_N"/>
</dbReference>
<dbReference type="SUPFAM" id="SSF56349">
    <property type="entry name" value="DNA breaking-rejoining enzymes"/>
    <property type="match status" value="1"/>
</dbReference>
<dbReference type="Gene3D" id="1.10.443.10">
    <property type="entry name" value="Intergrase catalytic core"/>
    <property type="match status" value="1"/>
</dbReference>
<feature type="domain" description="Tyr recombinase" evidence="6">
    <location>
        <begin position="164"/>
        <end position="357"/>
    </location>
</feature>
<dbReference type="GO" id="GO:0006310">
    <property type="term" value="P:DNA recombination"/>
    <property type="evidence" value="ECO:0007669"/>
    <property type="project" value="UniProtKB-KW"/>
</dbReference>
<dbReference type="Gene3D" id="1.10.150.130">
    <property type="match status" value="1"/>
</dbReference>
<dbReference type="PANTHER" id="PTHR30349:SF64">
    <property type="entry name" value="PROPHAGE INTEGRASE INTD-RELATED"/>
    <property type="match status" value="1"/>
</dbReference>
<dbReference type="InterPro" id="IPR002104">
    <property type="entry name" value="Integrase_catalytic"/>
</dbReference>
<evidence type="ECO:0000256" key="3">
    <source>
        <dbReference type="ARBA" id="ARBA00023125"/>
    </source>
</evidence>
<dbReference type="Pfam" id="PF14659">
    <property type="entry name" value="Phage_int_SAM_3"/>
    <property type="match status" value="1"/>
</dbReference>
<dbReference type="GO" id="GO:0003677">
    <property type="term" value="F:DNA binding"/>
    <property type="evidence" value="ECO:0007669"/>
    <property type="project" value="UniProtKB-UniRule"/>
</dbReference>
<gene>
    <name evidence="8" type="ORF">DXB93_01895</name>
</gene>
<dbReference type="InterPro" id="IPR044068">
    <property type="entry name" value="CB"/>
</dbReference>
<evidence type="ECO:0000256" key="2">
    <source>
        <dbReference type="ARBA" id="ARBA00022908"/>
    </source>
</evidence>
<comment type="caution">
    <text evidence="8">The sequence shown here is derived from an EMBL/GenBank/DDBJ whole genome shotgun (WGS) entry which is preliminary data.</text>
</comment>
<dbReference type="AlphaFoldDB" id="A0A3E3EI91"/>
<keyword evidence="2" id="KW-0229">DNA integration</keyword>
<dbReference type="PROSITE" id="PS51900">
    <property type="entry name" value="CB"/>
    <property type="match status" value="1"/>
</dbReference>
<dbReference type="Proteomes" id="UP000261032">
    <property type="component" value="Unassembled WGS sequence"/>
</dbReference>
<evidence type="ECO:0000256" key="5">
    <source>
        <dbReference type="PROSITE-ProRule" id="PRU01248"/>
    </source>
</evidence>
<keyword evidence="4" id="KW-0233">DNA recombination</keyword>
<dbReference type="PANTHER" id="PTHR30349">
    <property type="entry name" value="PHAGE INTEGRASE-RELATED"/>
    <property type="match status" value="1"/>
</dbReference>
<proteinExistence type="inferred from homology"/>
<dbReference type="Pfam" id="PF00589">
    <property type="entry name" value="Phage_integrase"/>
    <property type="match status" value="1"/>
</dbReference>
<keyword evidence="3 5" id="KW-0238">DNA-binding</keyword>
<evidence type="ECO:0000256" key="4">
    <source>
        <dbReference type="ARBA" id="ARBA00023172"/>
    </source>
</evidence>
<organism evidence="8 9">
    <name type="scientific">Thomasclavelia ramosa</name>
    <dbReference type="NCBI Taxonomy" id="1547"/>
    <lineage>
        <taxon>Bacteria</taxon>
        <taxon>Bacillati</taxon>
        <taxon>Bacillota</taxon>
        <taxon>Erysipelotrichia</taxon>
        <taxon>Erysipelotrichales</taxon>
        <taxon>Coprobacillaceae</taxon>
        <taxon>Thomasclavelia</taxon>
    </lineage>
</organism>
<dbReference type="InterPro" id="IPR011010">
    <property type="entry name" value="DNA_brk_join_enz"/>
</dbReference>
<reference evidence="8 9" key="1">
    <citation type="submission" date="2018-08" db="EMBL/GenBank/DDBJ databases">
        <title>A genome reference for cultivated species of the human gut microbiota.</title>
        <authorList>
            <person name="Zou Y."/>
            <person name="Xue W."/>
            <person name="Luo G."/>
        </authorList>
    </citation>
    <scope>NUCLEOTIDE SEQUENCE [LARGE SCALE GENOMIC DNA]</scope>
    <source>
        <strain evidence="8 9">OM06-4</strain>
    </source>
</reference>
<dbReference type="InterPro" id="IPR013762">
    <property type="entry name" value="Integrase-like_cat_sf"/>
</dbReference>
<dbReference type="RefSeq" id="WP_117580314.1">
    <property type="nucleotide sequence ID" value="NZ_QUSL01000002.1"/>
</dbReference>
<evidence type="ECO:0000313" key="9">
    <source>
        <dbReference type="Proteomes" id="UP000261032"/>
    </source>
</evidence>
<dbReference type="GO" id="GO:0015074">
    <property type="term" value="P:DNA integration"/>
    <property type="evidence" value="ECO:0007669"/>
    <property type="project" value="UniProtKB-KW"/>
</dbReference>
<evidence type="ECO:0000259" key="6">
    <source>
        <dbReference type="PROSITE" id="PS51898"/>
    </source>
</evidence>
<dbReference type="EMBL" id="QUSL01000002">
    <property type="protein sequence ID" value="RGD86941.1"/>
    <property type="molecule type" value="Genomic_DNA"/>
</dbReference>
<evidence type="ECO:0000313" key="8">
    <source>
        <dbReference type="EMBL" id="RGD86941.1"/>
    </source>
</evidence>
<evidence type="ECO:0000259" key="7">
    <source>
        <dbReference type="PROSITE" id="PS51900"/>
    </source>
</evidence>
<comment type="similarity">
    <text evidence="1">Belongs to the 'phage' integrase family.</text>
</comment>
<name>A0A3E3EI91_9FIRM</name>
<accession>A0A3E3EI91</accession>
<dbReference type="InterPro" id="IPR010998">
    <property type="entry name" value="Integrase_recombinase_N"/>
</dbReference>
<evidence type="ECO:0000256" key="1">
    <source>
        <dbReference type="ARBA" id="ARBA00008857"/>
    </source>
</evidence>
<sequence length="362" mass="42999">MPVYLDKKRGTYYFSGTFINAFGENEKYFVRGFSSPTAAKKAEREYLIKARTNPNTKYRFSDLIIKFLDYKKERVKPRTISNYTNLINKQLLPYFGKMYVTRITVPVIEEWQSKLLTKGYVNNYLEKIQTTMSAIMRFAVRRGMILINPLDVVEQVKNPDEKKKEMMFWTYEQYCKFKSILEKKEDIILFDLLYWTGMRCGEMQARTWNDVDFESCTLKIHNTFDNKNKIVNNTTKTGENRTIYLNKILINELKEWYAINSNIDGFNNDCYIMGVFVPIPIRTITNRKNKYIQKYNESSNDKIPEIRIHDFRHSHVSLLINNGVTSFTIAERLGHSKDMVERVYSHMFPDKRKEILDVLDKF</sequence>
<dbReference type="InterPro" id="IPR050090">
    <property type="entry name" value="Tyrosine_recombinase_XerCD"/>
</dbReference>